<comment type="caution">
    <text evidence="7">The sequence shown here is derived from an EMBL/GenBank/DDBJ whole genome shotgun (WGS) entry which is preliminary data.</text>
</comment>
<dbReference type="GO" id="GO:0005829">
    <property type="term" value="C:cytosol"/>
    <property type="evidence" value="ECO:0007669"/>
    <property type="project" value="TreeGrafter"/>
</dbReference>
<evidence type="ECO:0000256" key="1">
    <source>
        <dbReference type="ARBA" id="ARBA00011738"/>
    </source>
</evidence>
<dbReference type="InterPro" id="IPR018149">
    <property type="entry name" value="Lys-tRNA-synth_II_C"/>
</dbReference>
<dbReference type="PRINTS" id="PR00982">
    <property type="entry name" value="TRNASYNTHLYS"/>
</dbReference>
<keyword evidence="3" id="KW-0547">Nucleotide-binding</keyword>
<dbReference type="Gene3D" id="3.30.930.10">
    <property type="entry name" value="Bira Bifunctional Protein, Domain 2"/>
    <property type="match status" value="1"/>
</dbReference>
<dbReference type="Pfam" id="PF00152">
    <property type="entry name" value="tRNA-synt_2"/>
    <property type="match status" value="1"/>
</dbReference>
<organism evidence="7 8">
    <name type="scientific">Alteromonas alba</name>
    <dbReference type="NCBI Taxonomy" id="2079529"/>
    <lineage>
        <taxon>Bacteria</taxon>
        <taxon>Pseudomonadati</taxon>
        <taxon>Pseudomonadota</taxon>
        <taxon>Gammaproteobacteria</taxon>
        <taxon>Alteromonadales</taxon>
        <taxon>Alteromonadaceae</taxon>
        <taxon>Alteromonas/Salinimonas group</taxon>
        <taxon>Alteromonas</taxon>
    </lineage>
</organism>
<dbReference type="GO" id="GO:0003746">
    <property type="term" value="F:translation elongation factor activity"/>
    <property type="evidence" value="ECO:0007669"/>
    <property type="project" value="UniProtKB-KW"/>
</dbReference>
<dbReference type="GO" id="GO:0005524">
    <property type="term" value="F:ATP binding"/>
    <property type="evidence" value="ECO:0007669"/>
    <property type="project" value="UniProtKB-KW"/>
</dbReference>
<gene>
    <name evidence="7" type="ORF">C6Y40_08850</name>
</gene>
<feature type="domain" description="Aminoacyl-transfer RNA synthetases class-II family profile" evidence="6">
    <location>
        <begin position="22"/>
        <end position="321"/>
    </location>
</feature>
<dbReference type="InterPro" id="IPR045864">
    <property type="entry name" value="aa-tRNA-synth_II/BPL/LPL"/>
</dbReference>
<dbReference type="AlphaFoldDB" id="A0A2S9VBS6"/>
<evidence type="ECO:0000256" key="4">
    <source>
        <dbReference type="ARBA" id="ARBA00022840"/>
    </source>
</evidence>
<dbReference type="PANTHER" id="PTHR42918">
    <property type="entry name" value="LYSYL-TRNA SYNTHETASE"/>
    <property type="match status" value="1"/>
</dbReference>
<keyword evidence="7" id="KW-0251">Elongation factor</keyword>
<keyword evidence="2 7" id="KW-0436">Ligase</keyword>
<dbReference type="GO" id="GO:0000049">
    <property type="term" value="F:tRNA binding"/>
    <property type="evidence" value="ECO:0007669"/>
    <property type="project" value="TreeGrafter"/>
</dbReference>
<protein>
    <submittedName>
        <fullName evidence="7">Elongation factor P lysine(34) lysyltransferase</fullName>
        <ecNumber evidence="7">6.1.1.6</ecNumber>
    </submittedName>
</protein>
<dbReference type="GO" id="GO:0004824">
    <property type="term" value="F:lysine-tRNA ligase activity"/>
    <property type="evidence" value="ECO:0007669"/>
    <property type="project" value="UniProtKB-EC"/>
</dbReference>
<keyword evidence="4" id="KW-0067">ATP-binding</keyword>
<dbReference type="SUPFAM" id="SSF55681">
    <property type="entry name" value="Class II aaRS and biotin synthetases"/>
    <property type="match status" value="1"/>
</dbReference>
<comment type="catalytic activity">
    <reaction evidence="5">
        <text>D-beta-lysine + L-lysyl-[protein] + ATP = N(6)-((3R)-3,6-diaminohexanoyl)-L-lysyl-[protein] + AMP + diphosphate + H(+)</text>
        <dbReference type="Rhea" id="RHEA:83435"/>
        <dbReference type="Rhea" id="RHEA-COMP:9752"/>
        <dbReference type="Rhea" id="RHEA-COMP:20131"/>
        <dbReference type="ChEBI" id="CHEBI:15378"/>
        <dbReference type="ChEBI" id="CHEBI:29969"/>
        <dbReference type="ChEBI" id="CHEBI:30616"/>
        <dbReference type="ChEBI" id="CHEBI:33019"/>
        <dbReference type="ChEBI" id="CHEBI:84138"/>
        <dbReference type="ChEBI" id="CHEBI:156053"/>
        <dbReference type="ChEBI" id="CHEBI:456215"/>
    </reaction>
    <physiologicalReaction direction="left-to-right" evidence="5">
        <dbReference type="Rhea" id="RHEA:83436"/>
    </physiologicalReaction>
</comment>
<evidence type="ECO:0000256" key="5">
    <source>
        <dbReference type="ARBA" id="ARBA00052794"/>
    </source>
</evidence>
<proteinExistence type="predicted"/>
<dbReference type="Proteomes" id="UP000238949">
    <property type="component" value="Unassembled WGS sequence"/>
</dbReference>
<keyword evidence="7" id="KW-0648">Protein biosynthesis</keyword>
<dbReference type="FunFam" id="3.30.930.10:FF:000017">
    <property type="entry name" value="Elongation factor P--(R)-beta-lysine ligase"/>
    <property type="match status" value="1"/>
</dbReference>
<evidence type="ECO:0000256" key="3">
    <source>
        <dbReference type="ARBA" id="ARBA00022741"/>
    </source>
</evidence>
<dbReference type="PANTHER" id="PTHR42918:SF6">
    <property type="entry name" value="ELONGATION FACTOR P--(R)-BETA-LYSINE LIGASE"/>
    <property type="match status" value="1"/>
</dbReference>
<evidence type="ECO:0000256" key="2">
    <source>
        <dbReference type="ARBA" id="ARBA00022598"/>
    </source>
</evidence>
<evidence type="ECO:0000259" key="6">
    <source>
        <dbReference type="PROSITE" id="PS50862"/>
    </source>
</evidence>
<sequence length="325" mass="37575">MTTPDNWRPTASLQALRERAQLYTAIRQFFAERDVLEVDTPVLSHGTVTDVFIDGFATNFAYSDSGHNETLYLQTSPEFALKRLLASYQTSIYQMSKVFRHEGFGRLHNPEFTMLEWYRIGLDHHALMDEISDLLKALIGAQQTERMTYQQAFQKHLNLDPLSDSTQRIAEVFNDCNIDLSDEYPIDHDGMLQLLFSYEIEPRIGQQYPCFIYDYPASQSSLAKISRDDPRVADRFELYFKGTELANGFHELQDAAEQRKRFEHDNRLRRTFRFEEKPLDERFLGALEAGLPACAGVAMGIDRILMLKHGYTHIEQVLAFPVNRA</sequence>
<dbReference type="GO" id="GO:0006430">
    <property type="term" value="P:lysyl-tRNA aminoacylation"/>
    <property type="evidence" value="ECO:0007669"/>
    <property type="project" value="InterPro"/>
</dbReference>
<keyword evidence="8" id="KW-1185">Reference proteome</keyword>
<dbReference type="NCBIfam" id="TIGR00462">
    <property type="entry name" value="genX"/>
    <property type="match status" value="1"/>
</dbReference>
<dbReference type="EC" id="6.1.1.6" evidence="7"/>
<comment type="subunit">
    <text evidence="1">Homodimer.</text>
</comment>
<keyword evidence="7" id="KW-0808">Transferase</keyword>
<evidence type="ECO:0000313" key="8">
    <source>
        <dbReference type="Proteomes" id="UP000238949"/>
    </source>
</evidence>
<dbReference type="InterPro" id="IPR006195">
    <property type="entry name" value="aa-tRNA-synth_II"/>
</dbReference>
<name>A0A2S9VBS6_9ALTE</name>
<dbReference type="InterPro" id="IPR004525">
    <property type="entry name" value="EpmA"/>
</dbReference>
<dbReference type="EMBL" id="PVNP01000080">
    <property type="protein sequence ID" value="PRO73918.1"/>
    <property type="molecule type" value="Genomic_DNA"/>
</dbReference>
<dbReference type="NCBIfam" id="NF006828">
    <property type="entry name" value="PRK09350.1"/>
    <property type="match status" value="1"/>
</dbReference>
<evidence type="ECO:0000313" key="7">
    <source>
        <dbReference type="EMBL" id="PRO73918.1"/>
    </source>
</evidence>
<dbReference type="InterPro" id="IPR004364">
    <property type="entry name" value="Aa-tRNA-synt_II"/>
</dbReference>
<reference evidence="8" key="1">
    <citation type="journal article" date="2020" name="Int. J. Syst. Evol. Microbiol.">
        <title>Alteromonas alba sp. nov., a marine bacterium isolated from the seawater of the West Pacific Ocean.</title>
        <authorList>
            <person name="Sun C."/>
            <person name="Wu Y.-H."/>
            <person name="Xamxidin M."/>
            <person name="Cheng H."/>
            <person name="Xu X.-W."/>
        </authorList>
    </citation>
    <scope>NUCLEOTIDE SEQUENCE [LARGE SCALE GENOMIC DNA]</scope>
    <source>
        <strain evidence="8">190</strain>
    </source>
</reference>
<dbReference type="PROSITE" id="PS50862">
    <property type="entry name" value="AA_TRNA_LIGASE_II"/>
    <property type="match status" value="1"/>
</dbReference>
<dbReference type="RefSeq" id="WP_105934282.1">
    <property type="nucleotide sequence ID" value="NZ_PVNP01000080.1"/>
</dbReference>
<dbReference type="OrthoDB" id="9802326at2"/>
<dbReference type="GO" id="GO:0016740">
    <property type="term" value="F:transferase activity"/>
    <property type="evidence" value="ECO:0007669"/>
    <property type="project" value="UniProtKB-KW"/>
</dbReference>
<accession>A0A2S9VBS6</accession>